<evidence type="ECO:0000313" key="3">
    <source>
        <dbReference type="Ensembl" id="ENSDCDP00010045853.1"/>
    </source>
</evidence>
<dbReference type="PRINTS" id="PR01210">
    <property type="entry name" value="GGTRANSPTASE"/>
</dbReference>
<sequence length="413" mass="43238">GHQRSMRNRGGEMWLRLAATLVLLCIVVGFVLCEWNGCGSEPGGPLAPDHSTGDCTIALVFTTTLLFMVADVCSRVGKELLEEGGNVIDGGIAALLCLAVVHPHTAGGALSAIFYNQTTGSVKVVRSAFPGTGSSVYGVPGVLQGLKVLHTNHGRSTWRRLFQASVALARHGFTIDELLATALKAEEEKIVQSGLCDLFCDADGGVKSRGSNVTNPSLSALLQAVSLNDSHFPEMLANKLAEDLADAERSGFVEQQSHSLRGDTLGPGLLNLARDVANSAALGEGPSGLSELLALNTTSSHVNVMDSQGNFLIVSSSLNSSWGSAHFLPSSGVVLSDFVSEARFAFPLVLKVKAALDDEAQVIAVTGGLSALFNVALIATNWAEIGMSASEAVHGPVLSRNNCFPQCPCKICR</sequence>
<reference evidence="3" key="3">
    <citation type="submission" date="2025-09" db="UniProtKB">
        <authorList>
            <consortium name="Ensembl"/>
        </authorList>
    </citation>
    <scope>IDENTIFICATION</scope>
</reference>
<comment type="similarity">
    <text evidence="1">Belongs to the gamma-glutamyltransferase family.</text>
</comment>
<keyword evidence="2" id="KW-0732">Signal</keyword>
<reference evidence="3" key="2">
    <citation type="submission" date="2025-08" db="UniProtKB">
        <authorList>
            <consortium name="Ensembl"/>
        </authorList>
    </citation>
    <scope>IDENTIFICATION</scope>
</reference>
<feature type="signal peptide" evidence="2">
    <location>
        <begin position="1"/>
        <end position="33"/>
    </location>
</feature>
<evidence type="ECO:0000313" key="4">
    <source>
        <dbReference type="Proteomes" id="UP000694580"/>
    </source>
</evidence>
<evidence type="ECO:0000256" key="1">
    <source>
        <dbReference type="ARBA" id="ARBA00009381"/>
    </source>
</evidence>
<dbReference type="Gene3D" id="3.60.20.40">
    <property type="match status" value="1"/>
</dbReference>
<proteinExistence type="inferred from homology"/>
<name>A0AAY4DK91_9TELE</name>
<dbReference type="Pfam" id="PF01019">
    <property type="entry name" value="G_glu_transpept"/>
    <property type="match status" value="1"/>
</dbReference>
<reference evidence="3 4" key="1">
    <citation type="submission" date="2020-06" db="EMBL/GenBank/DDBJ databases">
        <authorList>
            <consortium name="Wellcome Sanger Institute Data Sharing"/>
        </authorList>
    </citation>
    <scope>NUCLEOTIDE SEQUENCE [LARGE SCALE GENOMIC DNA]</scope>
</reference>
<dbReference type="PANTHER" id="PTHR47278">
    <property type="entry name" value="GLUTATHIONE HYDROLASE 6"/>
    <property type="match status" value="1"/>
</dbReference>
<evidence type="ECO:0000256" key="2">
    <source>
        <dbReference type="SAM" id="SignalP"/>
    </source>
</evidence>
<dbReference type="InterPro" id="IPR052688">
    <property type="entry name" value="Gamma-glutamyltransfase"/>
</dbReference>
<dbReference type="Proteomes" id="UP000694580">
    <property type="component" value="Chromosome 11"/>
</dbReference>
<protein>
    <submittedName>
        <fullName evidence="3">Uncharacterized protein</fullName>
    </submittedName>
</protein>
<dbReference type="Ensembl" id="ENSDCDT00010056043.1">
    <property type="protein sequence ID" value="ENSDCDP00010045853.1"/>
    <property type="gene ID" value="ENSDCDG00010028167.1"/>
</dbReference>
<accession>A0AAY4DK91</accession>
<feature type="chain" id="PRO_5044232396" evidence="2">
    <location>
        <begin position="34"/>
        <end position="413"/>
    </location>
</feature>
<dbReference type="InterPro" id="IPR029055">
    <property type="entry name" value="Ntn_hydrolases_N"/>
</dbReference>
<keyword evidence="4" id="KW-1185">Reference proteome</keyword>
<dbReference type="SUPFAM" id="SSF56235">
    <property type="entry name" value="N-terminal nucleophile aminohydrolases (Ntn hydrolases)"/>
    <property type="match status" value="1"/>
</dbReference>
<dbReference type="GeneTree" id="ENSGT00940000161883"/>
<dbReference type="InterPro" id="IPR043137">
    <property type="entry name" value="GGT_ssub_C"/>
</dbReference>
<organism evidence="3 4">
    <name type="scientific">Denticeps clupeoides</name>
    <name type="common">denticle herring</name>
    <dbReference type="NCBI Taxonomy" id="299321"/>
    <lineage>
        <taxon>Eukaryota</taxon>
        <taxon>Metazoa</taxon>
        <taxon>Chordata</taxon>
        <taxon>Craniata</taxon>
        <taxon>Vertebrata</taxon>
        <taxon>Euteleostomi</taxon>
        <taxon>Actinopterygii</taxon>
        <taxon>Neopterygii</taxon>
        <taxon>Teleostei</taxon>
        <taxon>Clupei</taxon>
        <taxon>Clupeiformes</taxon>
        <taxon>Denticipitoidei</taxon>
        <taxon>Denticipitidae</taxon>
        <taxon>Denticeps</taxon>
    </lineage>
</organism>
<dbReference type="GO" id="GO:0070062">
    <property type="term" value="C:extracellular exosome"/>
    <property type="evidence" value="ECO:0007669"/>
    <property type="project" value="TreeGrafter"/>
</dbReference>
<dbReference type="PANTHER" id="PTHR47278:SF1">
    <property type="entry name" value="GLUTATHIONE HYDROLASE 6"/>
    <property type="match status" value="1"/>
</dbReference>
<dbReference type="AlphaFoldDB" id="A0AAY4DK91"/>